<keyword evidence="2" id="KW-0614">Plasmid</keyword>
<evidence type="ECO:0000313" key="3">
    <source>
        <dbReference type="Proteomes" id="UP000008207"/>
    </source>
</evidence>
<sequence>MKGAIIGLAAALVVASPAAAGKLYRCTGRDVVAAEEDGTVGRTNRDFWLGYYRSFFVDTDTGSIRWSSGKLEEWLVTQKGGSSNDFVATPRSSLSGASTDFIRVTGWERRPSVTFLVFRLSMMITGTCEVAQ</sequence>
<accession>B8IVU8</accession>
<evidence type="ECO:0000256" key="1">
    <source>
        <dbReference type="SAM" id="SignalP"/>
    </source>
</evidence>
<organism evidence="2 3">
    <name type="scientific">Methylobacterium nodulans (strain LMG 21967 / CNCM I-2342 / ORS 2060)</name>
    <dbReference type="NCBI Taxonomy" id="460265"/>
    <lineage>
        <taxon>Bacteria</taxon>
        <taxon>Pseudomonadati</taxon>
        <taxon>Pseudomonadota</taxon>
        <taxon>Alphaproteobacteria</taxon>
        <taxon>Hyphomicrobiales</taxon>
        <taxon>Methylobacteriaceae</taxon>
        <taxon>Methylobacterium</taxon>
    </lineage>
</organism>
<dbReference type="KEGG" id="mno:Mnod_8421"/>
<feature type="signal peptide" evidence="1">
    <location>
        <begin position="1"/>
        <end position="20"/>
    </location>
</feature>
<evidence type="ECO:0000313" key="2">
    <source>
        <dbReference type="EMBL" id="ACL62538.1"/>
    </source>
</evidence>
<gene>
    <name evidence="2" type="ordered locus">Mnod_8421</name>
</gene>
<name>B8IVU8_METNO</name>
<dbReference type="RefSeq" id="WP_015934081.1">
    <property type="nucleotide sequence ID" value="NC_011892.1"/>
</dbReference>
<keyword evidence="1" id="KW-0732">Signal</keyword>
<protein>
    <submittedName>
        <fullName evidence="2">Uncharacterized protein</fullName>
    </submittedName>
</protein>
<proteinExistence type="predicted"/>
<reference evidence="3" key="1">
    <citation type="submission" date="2009-01" db="EMBL/GenBank/DDBJ databases">
        <title>Complete sequence of plasmid 1 of Methylobacterium nodulans ORS 2060.</title>
        <authorList>
            <consortium name="US DOE Joint Genome Institute"/>
            <person name="Lucas S."/>
            <person name="Copeland A."/>
            <person name="Lapidus A."/>
            <person name="Glavina del Rio T."/>
            <person name="Dalin E."/>
            <person name="Tice H."/>
            <person name="Bruce D."/>
            <person name="Goodwin L."/>
            <person name="Pitluck S."/>
            <person name="Sims D."/>
            <person name="Brettin T."/>
            <person name="Detter J.C."/>
            <person name="Han C."/>
            <person name="Larimer F."/>
            <person name="Land M."/>
            <person name="Hauser L."/>
            <person name="Kyrpides N."/>
            <person name="Ivanova N."/>
            <person name="Marx C.J."/>
            <person name="Richardson P."/>
        </authorList>
    </citation>
    <scope>NUCLEOTIDE SEQUENCE [LARGE SCALE GENOMIC DNA]</scope>
    <source>
        <strain evidence="3">LMG 21967 / CNCM I-2342 / ORS 2060</strain>
        <plasmid evidence="3">Plasmid pMNOD01</plasmid>
    </source>
</reference>
<geneLocation type="plasmid" evidence="2 3">
    <name>pMNOD01</name>
</geneLocation>
<dbReference type="AlphaFoldDB" id="B8IVU8"/>
<keyword evidence="3" id="KW-1185">Reference proteome</keyword>
<dbReference type="EMBL" id="CP001350">
    <property type="protein sequence ID" value="ACL62538.1"/>
    <property type="molecule type" value="Genomic_DNA"/>
</dbReference>
<dbReference type="Proteomes" id="UP000008207">
    <property type="component" value="Plasmid pMNOD01"/>
</dbReference>
<dbReference type="OrthoDB" id="58485at119045"/>
<dbReference type="HOGENOM" id="CLU_1914624_0_0_5"/>
<feature type="chain" id="PRO_5002874840" evidence="1">
    <location>
        <begin position="21"/>
        <end position="132"/>
    </location>
</feature>